<feature type="transmembrane region" description="Helical" evidence="4">
    <location>
        <begin position="171"/>
        <end position="188"/>
    </location>
</feature>
<dbReference type="Gene3D" id="1.10.10.60">
    <property type="entry name" value="Homeodomain-like"/>
    <property type="match status" value="2"/>
</dbReference>
<evidence type="ECO:0000313" key="6">
    <source>
        <dbReference type="EMBL" id="MCG2614278.1"/>
    </source>
</evidence>
<protein>
    <submittedName>
        <fullName evidence="6">Helix-turn-helix domain-containing protein</fullName>
    </submittedName>
</protein>
<keyword evidence="2" id="KW-0238">DNA-binding</keyword>
<feature type="transmembrane region" description="Helical" evidence="4">
    <location>
        <begin position="35"/>
        <end position="59"/>
    </location>
</feature>
<dbReference type="PANTHER" id="PTHR43280">
    <property type="entry name" value="ARAC-FAMILY TRANSCRIPTIONAL REGULATOR"/>
    <property type="match status" value="1"/>
</dbReference>
<reference evidence="6" key="1">
    <citation type="submission" date="2022-01" db="EMBL/GenBank/DDBJ databases">
        <authorList>
            <person name="Jo J.-H."/>
            <person name="Im W.-T."/>
        </authorList>
    </citation>
    <scope>NUCLEOTIDE SEQUENCE</scope>
    <source>
        <strain evidence="6">NA20</strain>
    </source>
</reference>
<dbReference type="PROSITE" id="PS01124">
    <property type="entry name" value="HTH_ARAC_FAMILY_2"/>
    <property type="match status" value="1"/>
</dbReference>
<keyword evidence="4" id="KW-0812">Transmembrane</keyword>
<name>A0ABS9KPN4_9BACT</name>
<evidence type="ECO:0000256" key="3">
    <source>
        <dbReference type="ARBA" id="ARBA00023163"/>
    </source>
</evidence>
<feature type="transmembrane region" description="Helical" evidence="4">
    <location>
        <begin position="6"/>
        <end position="28"/>
    </location>
</feature>
<gene>
    <name evidence="6" type="ORF">LZZ85_08290</name>
</gene>
<evidence type="ECO:0000256" key="2">
    <source>
        <dbReference type="ARBA" id="ARBA00023125"/>
    </source>
</evidence>
<dbReference type="InterPro" id="IPR018060">
    <property type="entry name" value="HTH_AraC"/>
</dbReference>
<evidence type="ECO:0000256" key="1">
    <source>
        <dbReference type="ARBA" id="ARBA00023015"/>
    </source>
</evidence>
<dbReference type="SMART" id="SM00342">
    <property type="entry name" value="HTH_ARAC"/>
    <property type="match status" value="1"/>
</dbReference>
<feature type="transmembrane region" description="Helical" evidence="4">
    <location>
        <begin position="102"/>
        <end position="119"/>
    </location>
</feature>
<dbReference type="PANTHER" id="PTHR43280:SF29">
    <property type="entry name" value="ARAC-FAMILY TRANSCRIPTIONAL REGULATOR"/>
    <property type="match status" value="1"/>
</dbReference>
<accession>A0ABS9KPN4</accession>
<dbReference type="Proteomes" id="UP001165367">
    <property type="component" value="Unassembled WGS sequence"/>
</dbReference>
<evidence type="ECO:0000259" key="5">
    <source>
        <dbReference type="PROSITE" id="PS01124"/>
    </source>
</evidence>
<organism evidence="6 7">
    <name type="scientific">Terrimonas ginsenosidimutans</name>
    <dbReference type="NCBI Taxonomy" id="2908004"/>
    <lineage>
        <taxon>Bacteria</taxon>
        <taxon>Pseudomonadati</taxon>
        <taxon>Bacteroidota</taxon>
        <taxon>Chitinophagia</taxon>
        <taxon>Chitinophagales</taxon>
        <taxon>Chitinophagaceae</taxon>
        <taxon>Terrimonas</taxon>
    </lineage>
</organism>
<dbReference type="SUPFAM" id="SSF46689">
    <property type="entry name" value="Homeodomain-like"/>
    <property type="match status" value="1"/>
</dbReference>
<feature type="transmembrane region" description="Helical" evidence="4">
    <location>
        <begin position="131"/>
        <end position="151"/>
    </location>
</feature>
<dbReference type="InterPro" id="IPR018062">
    <property type="entry name" value="HTH_AraC-typ_CS"/>
</dbReference>
<sequence>MSIGQQILFLISALGALNGILLSLYLLFRKKQRSLPAILLSIMLLAISIRIGNTVFVYFNNDLSTLYLQVGHSAAFLVGPAVYFFFRAALNKPVTGLPHSAKLVWGILCAIIVIGGLAFPYTERTPFWCTVIPYIVYAQWAFFLIATGILLKPVFQRLISHETALSTTEKFWMMLYGGNCIIFLSYQLSLTGIFSGLCLAGAMAFSVILFVTLFYYLYGMEMENILQIPEAARTKTIKKTIAEADAISWVEKLEAILAGKELYKDPNLKIGDLAQKINITGHQLSQLLNEHLGKNFPTFINEYRINEACKLIATDDRRSFEAIGYEVGFNSKSTFYTSFRKVTGTTPALFKEKLSAAGPA</sequence>
<dbReference type="Pfam" id="PF12833">
    <property type="entry name" value="HTH_18"/>
    <property type="match status" value="1"/>
</dbReference>
<keyword evidence="4" id="KW-0472">Membrane</keyword>
<feature type="transmembrane region" description="Helical" evidence="4">
    <location>
        <begin position="71"/>
        <end position="90"/>
    </location>
</feature>
<comment type="caution">
    <text evidence="6">The sequence shown here is derived from an EMBL/GenBank/DDBJ whole genome shotgun (WGS) entry which is preliminary data.</text>
</comment>
<dbReference type="RefSeq" id="WP_237870551.1">
    <property type="nucleotide sequence ID" value="NZ_JAKLTR010000004.1"/>
</dbReference>
<keyword evidence="7" id="KW-1185">Reference proteome</keyword>
<keyword evidence="1" id="KW-0805">Transcription regulation</keyword>
<evidence type="ECO:0000313" key="7">
    <source>
        <dbReference type="Proteomes" id="UP001165367"/>
    </source>
</evidence>
<keyword evidence="3" id="KW-0804">Transcription</keyword>
<keyword evidence="4" id="KW-1133">Transmembrane helix</keyword>
<proteinExistence type="predicted"/>
<evidence type="ECO:0000256" key="4">
    <source>
        <dbReference type="SAM" id="Phobius"/>
    </source>
</evidence>
<feature type="transmembrane region" description="Helical" evidence="4">
    <location>
        <begin position="194"/>
        <end position="218"/>
    </location>
</feature>
<dbReference type="EMBL" id="JAKLTR010000004">
    <property type="protein sequence ID" value="MCG2614278.1"/>
    <property type="molecule type" value="Genomic_DNA"/>
</dbReference>
<dbReference type="InterPro" id="IPR009057">
    <property type="entry name" value="Homeodomain-like_sf"/>
</dbReference>
<feature type="domain" description="HTH araC/xylS-type" evidence="5">
    <location>
        <begin position="251"/>
        <end position="353"/>
    </location>
</feature>
<dbReference type="PROSITE" id="PS00041">
    <property type="entry name" value="HTH_ARAC_FAMILY_1"/>
    <property type="match status" value="1"/>
</dbReference>